<accession>A0A368YV70</accession>
<dbReference type="InterPro" id="IPR011006">
    <property type="entry name" value="CheY-like_superfamily"/>
</dbReference>
<evidence type="ECO:0000259" key="3">
    <source>
        <dbReference type="PROSITE" id="PS50110"/>
    </source>
</evidence>
<feature type="modified residue" description="4-aspartylphosphate" evidence="2">
    <location>
        <position position="53"/>
    </location>
</feature>
<evidence type="ECO:0000313" key="4">
    <source>
        <dbReference type="EMBL" id="RCW84110.1"/>
    </source>
</evidence>
<evidence type="ECO:0000313" key="5">
    <source>
        <dbReference type="Proteomes" id="UP000253345"/>
    </source>
</evidence>
<dbReference type="PROSITE" id="PS50110">
    <property type="entry name" value="RESPONSE_REGULATORY"/>
    <property type="match status" value="1"/>
</dbReference>
<keyword evidence="1 2" id="KW-0597">Phosphoprotein</keyword>
<dbReference type="Gene3D" id="3.40.50.2300">
    <property type="match status" value="1"/>
</dbReference>
<gene>
    <name evidence="4" type="ORF">DFP89_10854</name>
</gene>
<organism evidence="4 5">
    <name type="scientific">Paracoccus lutimaris</name>
    <dbReference type="NCBI Taxonomy" id="1490030"/>
    <lineage>
        <taxon>Bacteria</taxon>
        <taxon>Pseudomonadati</taxon>
        <taxon>Pseudomonadota</taxon>
        <taxon>Alphaproteobacteria</taxon>
        <taxon>Rhodobacterales</taxon>
        <taxon>Paracoccaceae</taxon>
        <taxon>Paracoccus</taxon>
    </lineage>
</organism>
<dbReference type="SMART" id="SM00448">
    <property type="entry name" value="REC"/>
    <property type="match status" value="1"/>
</dbReference>
<comment type="caution">
    <text evidence="4">The sequence shown here is derived from an EMBL/GenBank/DDBJ whole genome shotgun (WGS) entry which is preliminary data.</text>
</comment>
<dbReference type="InterPro" id="IPR001789">
    <property type="entry name" value="Sig_transdc_resp-reg_receiver"/>
</dbReference>
<name>A0A368YV70_9RHOB</name>
<dbReference type="OrthoDB" id="9782655at2"/>
<protein>
    <submittedName>
        <fullName evidence="4">Response regulator receiver domain-containing protein</fullName>
    </submittedName>
</protein>
<sequence length="123" mass="13539">MASILLLEDSPTVSDPLRSLLENDGHKVAVCQDAASAIAFIDRNETLDLALVDYWLEQGTAETVLTTLHDKRPDVRVVLITGGSRDVSVETTQWLGALDGIDGFLQKPFSRREIQAIIRQFCG</sequence>
<proteinExistence type="predicted"/>
<dbReference type="AlphaFoldDB" id="A0A368YV70"/>
<evidence type="ECO:0000256" key="2">
    <source>
        <dbReference type="PROSITE-ProRule" id="PRU00169"/>
    </source>
</evidence>
<reference evidence="4 5" key="1">
    <citation type="submission" date="2018-07" db="EMBL/GenBank/DDBJ databases">
        <title>Genomic Encyclopedia of Type Strains, Phase III (KMG-III): the genomes of soil and plant-associated and newly described type strains.</title>
        <authorList>
            <person name="Whitman W."/>
        </authorList>
    </citation>
    <scope>NUCLEOTIDE SEQUENCE [LARGE SCALE GENOMIC DNA]</scope>
    <source>
        <strain evidence="4 5">CECT 8525</strain>
    </source>
</reference>
<dbReference type="PANTHER" id="PTHR44591:SF3">
    <property type="entry name" value="RESPONSE REGULATORY DOMAIN-CONTAINING PROTEIN"/>
    <property type="match status" value="1"/>
</dbReference>
<dbReference type="RefSeq" id="WP_114349098.1">
    <property type="nucleotide sequence ID" value="NZ_QPJL01000008.1"/>
</dbReference>
<dbReference type="SUPFAM" id="SSF52172">
    <property type="entry name" value="CheY-like"/>
    <property type="match status" value="1"/>
</dbReference>
<dbReference type="Proteomes" id="UP000253345">
    <property type="component" value="Unassembled WGS sequence"/>
</dbReference>
<evidence type="ECO:0000256" key="1">
    <source>
        <dbReference type="ARBA" id="ARBA00022553"/>
    </source>
</evidence>
<dbReference type="PANTHER" id="PTHR44591">
    <property type="entry name" value="STRESS RESPONSE REGULATOR PROTEIN 1"/>
    <property type="match status" value="1"/>
</dbReference>
<dbReference type="InterPro" id="IPR050595">
    <property type="entry name" value="Bact_response_regulator"/>
</dbReference>
<dbReference type="EMBL" id="QPJL01000008">
    <property type="protein sequence ID" value="RCW84110.1"/>
    <property type="molecule type" value="Genomic_DNA"/>
</dbReference>
<dbReference type="Pfam" id="PF00072">
    <property type="entry name" value="Response_reg"/>
    <property type="match status" value="1"/>
</dbReference>
<dbReference type="GO" id="GO:0000160">
    <property type="term" value="P:phosphorelay signal transduction system"/>
    <property type="evidence" value="ECO:0007669"/>
    <property type="project" value="InterPro"/>
</dbReference>
<keyword evidence="5" id="KW-1185">Reference proteome</keyword>
<feature type="domain" description="Response regulatory" evidence="3">
    <location>
        <begin position="3"/>
        <end position="122"/>
    </location>
</feature>